<keyword evidence="4 11" id="KW-0285">Flavoprotein</keyword>
<evidence type="ECO:0000256" key="6">
    <source>
        <dbReference type="ARBA" id="ARBA00022723"/>
    </source>
</evidence>
<dbReference type="PIRSF" id="PIRSF006268">
    <property type="entry name" value="ApbE"/>
    <property type="match status" value="1"/>
</dbReference>
<evidence type="ECO:0000256" key="10">
    <source>
        <dbReference type="ARBA" id="ARBA00048540"/>
    </source>
</evidence>
<reference evidence="13 14" key="1">
    <citation type="submission" date="2019-05" db="EMBL/GenBank/DDBJ databases">
        <title>Flagellimonas sp. AsT0115, sp. nov., isolated from a marine red algae, Asparagopsis taxiformis.</title>
        <authorList>
            <person name="Kim J."/>
            <person name="Jeong S.E."/>
            <person name="Jeon C.O."/>
        </authorList>
    </citation>
    <scope>NUCLEOTIDE SEQUENCE [LARGE SCALE GENOMIC DNA]</scope>
    <source>
        <strain evidence="13 14">AsT0115</strain>
    </source>
</reference>
<comment type="catalytic activity">
    <reaction evidence="10 11 12">
        <text>L-threonyl-[protein] + FAD = FMN-L-threonyl-[protein] + AMP + H(+)</text>
        <dbReference type="Rhea" id="RHEA:36847"/>
        <dbReference type="Rhea" id="RHEA-COMP:11060"/>
        <dbReference type="Rhea" id="RHEA-COMP:11061"/>
        <dbReference type="ChEBI" id="CHEBI:15378"/>
        <dbReference type="ChEBI" id="CHEBI:30013"/>
        <dbReference type="ChEBI" id="CHEBI:57692"/>
        <dbReference type="ChEBI" id="CHEBI:74257"/>
        <dbReference type="ChEBI" id="CHEBI:456215"/>
        <dbReference type="EC" id="2.7.1.180"/>
    </reaction>
</comment>
<dbReference type="Pfam" id="PF02424">
    <property type="entry name" value="ApbE"/>
    <property type="match status" value="1"/>
</dbReference>
<organism evidence="13 14">
    <name type="scientific">Flagellimonas algicola</name>
    <dbReference type="NCBI Taxonomy" id="2583815"/>
    <lineage>
        <taxon>Bacteria</taxon>
        <taxon>Pseudomonadati</taxon>
        <taxon>Bacteroidota</taxon>
        <taxon>Flavobacteriia</taxon>
        <taxon>Flavobacteriales</taxon>
        <taxon>Flavobacteriaceae</taxon>
        <taxon>Flagellimonas</taxon>
    </lineage>
</organism>
<proteinExistence type="inferred from homology"/>
<keyword evidence="12" id="KW-1003">Cell membrane</keyword>
<dbReference type="PROSITE" id="PS51257">
    <property type="entry name" value="PROKAR_LIPOPROTEIN"/>
    <property type="match status" value="1"/>
</dbReference>
<keyword evidence="8 11" id="KW-0460">Magnesium</keyword>
<evidence type="ECO:0000256" key="5">
    <source>
        <dbReference type="ARBA" id="ARBA00022679"/>
    </source>
</evidence>
<dbReference type="SUPFAM" id="SSF143631">
    <property type="entry name" value="ApbE-like"/>
    <property type="match status" value="1"/>
</dbReference>
<evidence type="ECO:0000256" key="4">
    <source>
        <dbReference type="ARBA" id="ARBA00022630"/>
    </source>
</evidence>
<keyword evidence="12" id="KW-0472">Membrane</keyword>
<dbReference type="PANTHER" id="PTHR30040:SF2">
    <property type="entry name" value="FAD:PROTEIN FMN TRANSFERASE"/>
    <property type="match status" value="1"/>
</dbReference>
<dbReference type="RefSeq" id="WP_138838415.1">
    <property type="nucleotide sequence ID" value="NZ_VCNI01000003.1"/>
</dbReference>
<keyword evidence="12" id="KW-0997">Cell inner membrane</keyword>
<evidence type="ECO:0000256" key="9">
    <source>
        <dbReference type="ARBA" id="ARBA00031306"/>
    </source>
</evidence>
<evidence type="ECO:0000313" key="13">
    <source>
        <dbReference type="EMBL" id="TMU50847.1"/>
    </source>
</evidence>
<comment type="caution">
    <text evidence="13">The sequence shown here is derived from an EMBL/GenBank/DDBJ whole genome shotgun (WGS) entry which is preliminary data.</text>
</comment>
<evidence type="ECO:0000256" key="1">
    <source>
        <dbReference type="ARBA" id="ARBA00001946"/>
    </source>
</evidence>
<accession>A0ABY2WHU6</accession>
<dbReference type="Proteomes" id="UP000751614">
    <property type="component" value="Unassembled WGS sequence"/>
</dbReference>
<evidence type="ECO:0000256" key="7">
    <source>
        <dbReference type="ARBA" id="ARBA00022827"/>
    </source>
</evidence>
<evidence type="ECO:0000313" key="14">
    <source>
        <dbReference type="Proteomes" id="UP000751614"/>
    </source>
</evidence>
<sequence length="333" mass="36319">MKQIVVGIGILFLVGCTPKVWVKNQSAGGALGTSYSILYISEEELDYQKEIDSVFQVLNQSMSTYLPSSDISRINEGDSTVIVDEMFQDVFKTSSAIHKASDGYFDPTVGVLANAWGFGPGEQLDLDSLKVDSLLAYVGWDKVQLNDNGTISKMHPAIRFDFNAVAKGYAIDRLGAMLDAKGIKNYLVEVGGEVLAKGRNLVSGKSWSVGIDDPQVEVGRQLKRIVSLENKAMASSGNYRKFRVDPITGEKYVHTINPKTGFTKNSSVLAASVVAITCAEADAYATAFMAMDLVDTKKLLESEVNLEAYIIYLDDNGETKEFMTPGFNALIKN</sequence>
<keyword evidence="7 11" id="KW-0274">FAD</keyword>
<dbReference type="InterPro" id="IPR024932">
    <property type="entry name" value="ApbE"/>
</dbReference>
<keyword evidence="12" id="KW-0449">Lipoprotein</keyword>
<dbReference type="EMBL" id="VCNI01000003">
    <property type="protein sequence ID" value="TMU50847.1"/>
    <property type="molecule type" value="Genomic_DNA"/>
</dbReference>
<protein>
    <recommendedName>
        <fullName evidence="3 11">FAD:protein FMN transferase</fullName>
        <ecNumber evidence="2 11">2.7.1.180</ecNumber>
    </recommendedName>
    <alternativeName>
        <fullName evidence="9 11">Flavin transferase</fullName>
    </alternativeName>
</protein>
<dbReference type="GO" id="GO:0016740">
    <property type="term" value="F:transferase activity"/>
    <property type="evidence" value="ECO:0007669"/>
    <property type="project" value="UniProtKB-KW"/>
</dbReference>
<comment type="cofactor">
    <cofactor evidence="1 12">
        <name>Mg(2+)</name>
        <dbReference type="ChEBI" id="CHEBI:18420"/>
    </cofactor>
</comment>
<dbReference type="Gene3D" id="3.10.520.10">
    <property type="entry name" value="ApbE-like domains"/>
    <property type="match status" value="1"/>
</dbReference>
<evidence type="ECO:0000256" key="8">
    <source>
        <dbReference type="ARBA" id="ARBA00022842"/>
    </source>
</evidence>
<comment type="function">
    <text evidence="12">Flavin transferase that catalyzes the transfer of the FMN moiety of FAD and its covalent binding to the hydroxyl group of a threonine residue in a target flavoprotein.</text>
</comment>
<evidence type="ECO:0000256" key="2">
    <source>
        <dbReference type="ARBA" id="ARBA00011955"/>
    </source>
</evidence>
<evidence type="ECO:0000256" key="11">
    <source>
        <dbReference type="PIRNR" id="PIRNR006268"/>
    </source>
</evidence>
<comment type="subcellular location">
    <subcellularLocation>
        <location evidence="12">Cell inner membrane</location>
        <topology evidence="12">Lipid-anchor</topology>
        <orientation evidence="12">Periplasmic side</orientation>
    </subcellularLocation>
</comment>
<dbReference type="InterPro" id="IPR003374">
    <property type="entry name" value="ApbE-like_sf"/>
</dbReference>
<keyword evidence="6 11" id="KW-0479">Metal-binding</keyword>
<keyword evidence="14" id="KW-1185">Reference proteome</keyword>
<keyword evidence="5 11" id="KW-0808">Transferase</keyword>
<dbReference type="PANTHER" id="PTHR30040">
    <property type="entry name" value="THIAMINE BIOSYNTHESIS LIPOPROTEIN APBE"/>
    <property type="match status" value="1"/>
</dbReference>
<comment type="similarity">
    <text evidence="11 12">Belongs to the ApbE family.</text>
</comment>
<evidence type="ECO:0000256" key="12">
    <source>
        <dbReference type="RuleBase" id="RU363002"/>
    </source>
</evidence>
<name>A0ABY2WHU6_9FLAO</name>
<gene>
    <name evidence="13" type="ORF">FGG15_16595</name>
</gene>
<evidence type="ECO:0000256" key="3">
    <source>
        <dbReference type="ARBA" id="ARBA00016337"/>
    </source>
</evidence>
<dbReference type="EC" id="2.7.1.180" evidence="2 11"/>